<dbReference type="EMBL" id="CAADFA010000320">
    <property type="protein sequence ID" value="VFJ62607.1"/>
    <property type="molecule type" value="Genomic_DNA"/>
</dbReference>
<evidence type="ECO:0000256" key="1">
    <source>
        <dbReference type="SAM" id="MobiDB-lite"/>
    </source>
</evidence>
<dbReference type="AlphaFoldDB" id="A0A450T8P5"/>
<proteinExistence type="predicted"/>
<feature type="region of interest" description="Disordered" evidence="1">
    <location>
        <begin position="35"/>
        <end position="98"/>
    </location>
</feature>
<evidence type="ECO:0000313" key="4">
    <source>
        <dbReference type="EMBL" id="VFK14323.1"/>
    </source>
</evidence>
<dbReference type="EMBL" id="CAADEZ010000323">
    <property type="protein sequence ID" value="VFJ63066.1"/>
    <property type="molecule type" value="Genomic_DNA"/>
</dbReference>
<reference evidence="3" key="1">
    <citation type="submission" date="2019-02" db="EMBL/GenBank/DDBJ databases">
        <authorList>
            <person name="Gruber-Vodicka R. H."/>
            <person name="Seah K. B. B."/>
        </authorList>
    </citation>
    <scope>NUCLEOTIDE SEQUENCE</scope>
    <source>
        <strain evidence="3">BECK_BZ163</strain>
        <strain evidence="4">BECK_BZ164</strain>
        <strain evidence="2">BECK_BZ165</strain>
    </source>
</reference>
<protein>
    <submittedName>
        <fullName evidence="3">Uncharacterized protein</fullName>
    </submittedName>
</protein>
<sequence length="98" mass="10283">MANRTIFLGPVQLAPGVGDKAQVAQGGGDVFPVPRSLGEPERALPGRLGAGYPAQPVAQGADRIPGPPVLGGVFRRPPAPRKQLSKHSKVWRLEGEET</sequence>
<gene>
    <name evidence="3" type="ORF">BECKFM1743A_GA0114220_103234</name>
    <name evidence="4" type="ORF">BECKFM1743B_GA0114221_103164</name>
    <name evidence="2" type="ORF">BECKFM1743C_GA0114222_103204</name>
</gene>
<evidence type="ECO:0000313" key="2">
    <source>
        <dbReference type="EMBL" id="VFJ62607.1"/>
    </source>
</evidence>
<name>A0A450T8P5_9GAMM</name>
<accession>A0A450T8P5</accession>
<dbReference type="EMBL" id="CAADFL010000316">
    <property type="protein sequence ID" value="VFK14323.1"/>
    <property type="molecule type" value="Genomic_DNA"/>
</dbReference>
<organism evidence="3">
    <name type="scientific">Candidatus Kentrum sp. FM</name>
    <dbReference type="NCBI Taxonomy" id="2126340"/>
    <lineage>
        <taxon>Bacteria</taxon>
        <taxon>Pseudomonadati</taxon>
        <taxon>Pseudomonadota</taxon>
        <taxon>Gammaproteobacteria</taxon>
        <taxon>Candidatus Kentrum</taxon>
    </lineage>
</organism>
<evidence type="ECO:0000313" key="3">
    <source>
        <dbReference type="EMBL" id="VFJ63066.1"/>
    </source>
</evidence>